<evidence type="ECO:0000313" key="1">
    <source>
        <dbReference type="EMBL" id="KYN19750.1"/>
    </source>
</evidence>
<sequence length="49" mass="5583">MGSHRQNVYELRSNLYQNAAEAAGIATEMVILRSKSMHVMKDKFNAHFS</sequence>
<organism evidence="1 2">
    <name type="scientific">Trachymyrmex cornetzi</name>
    <dbReference type="NCBI Taxonomy" id="471704"/>
    <lineage>
        <taxon>Eukaryota</taxon>
        <taxon>Metazoa</taxon>
        <taxon>Ecdysozoa</taxon>
        <taxon>Arthropoda</taxon>
        <taxon>Hexapoda</taxon>
        <taxon>Insecta</taxon>
        <taxon>Pterygota</taxon>
        <taxon>Neoptera</taxon>
        <taxon>Endopterygota</taxon>
        <taxon>Hymenoptera</taxon>
        <taxon>Apocrita</taxon>
        <taxon>Aculeata</taxon>
        <taxon>Formicoidea</taxon>
        <taxon>Formicidae</taxon>
        <taxon>Myrmicinae</taxon>
        <taxon>Trachymyrmex</taxon>
    </lineage>
</organism>
<dbReference type="AlphaFoldDB" id="A0A151J7K4"/>
<reference evidence="1 2" key="1">
    <citation type="submission" date="2015-09" db="EMBL/GenBank/DDBJ databases">
        <title>Trachymyrmex cornetzi WGS genome.</title>
        <authorList>
            <person name="Nygaard S."/>
            <person name="Hu H."/>
            <person name="Boomsma J."/>
            <person name="Zhang G."/>
        </authorList>
    </citation>
    <scope>NUCLEOTIDE SEQUENCE [LARGE SCALE GENOMIC DNA]</scope>
    <source>
        <strain evidence="1">Tcor2-1</strain>
        <tissue evidence="1">Whole body</tissue>
    </source>
</reference>
<proteinExistence type="predicted"/>
<keyword evidence="2" id="KW-1185">Reference proteome</keyword>
<evidence type="ECO:0000313" key="2">
    <source>
        <dbReference type="Proteomes" id="UP000078492"/>
    </source>
</evidence>
<gene>
    <name evidence="1" type="ORF">ALC57_07903</name>
</gene>
<accession>A0A151J7K4</accession>
<dbReference type="Proteomes" id="UP000078492">
    <property type="component" value="Unassembled WGS sequence"/>
</dbReference>
<dbReference type="EMBL" id="KQ979690">
    <property type="protein sequence ID" value="KYN19750.1"/>
    <property type="molecule type" value="Genomic_DNA"/>
</dbReference>
<protein>
    <submittedName>
        <fullName evidence="1">Uncharacterized protein</fullName>
    </submittedName>
</protein>
<name>A0A151J7K4_9HYME</name>